<accession>A0A3B3TBA0</accession>
<dbReference type="InterPro" id="IPR050384">
    <property type="entry name" value="Endophilin_SH3RF"/>
</dbReference>
<reference evidence="8" key="2">
    <citation type="submission" date="2025-09" db="UniProtKB">
        <authorList>
            <consortium name="Ensembl"/>
        </authorList>
    </citation>
    <scope>IDENTIFICATION</scope>
</reference>
<sequence>MAALLVKKNEVLLLLGQIDSDTFECQVGDSKGRVQKACMKIITPLFDASDYEQEALGRGQTYKGGSGLQVQALHDFTAESAEELSLRTGDIVSMVEQVDSDWYRGICRGQSGFFPVNYVKVLSNVPVPSKGKTVRSPAPAVSGPRCVARFDFEGEQSDELSFSKGDVIRLREYAGQEWVRGELRGRTGMFPLNFVEIVEDLPSSPAQPSPQTKMKLPGMDSSSKSQGKPTKPEPAGGQWAVARHDFTAETEQELSLRQGDRVLVTEHVDADWCSGRLRGKDGIFPVAFVEFCTGPSVEMEGSPGMRRAQALYDFTSENNDELSMTVGDIITGVESVDEEWFVGELRGRRGLVPKNYIQLLQEG</sequence>
<dbReference type="Pfam" id="PF00018">
    <property type="entry name" value="SH3_1"/>
    <property type="match status" value="3"/>
</dbReference>
<dbReference type="PRINTS" id="PR00499">
    <property type="entry name" value="P67PHOX"/>
</dbReference>
<dbReference type="InterPro" id="IPR035835">
    <property type="entry name" value="Eve1_SH3_3"/>
</dbReference>
<evidence type="ECO:0000313" key="8">
    <source>
        <dbReference type="Ensembl" id="ENSPKIP00000039591.1"/>
    </source>
</evidence>
<dbReference type="PRINTS" id="PR00452">
    <property type="entry name" value="SH3DOMAIN"/>
</dbReference>
<dbReference type="STRING" id="1676925.ENSPKIP00000039591"/>
<feature type="region of interest" description="Disordered" evidence="6">
    <location>
        <begin position="201"/>
        <end position="237"/>
    </location>
</feature>
<dbReference type="AlphaFoldDB" id="A0A3B3TBA0"/>
<dbReference type="SUPFAM" id="SSF50044">
    <property type="entry name" value="SH3-domain"/>
    <property type="match status" value="4"/>
</dbReference>
<evidence type="ECO:0000256" key="2">
    <source>
        <dbReference type="ARBA" id="ARBA00023043"/>
    </source>
</evidence>
<feature type="domain" description="SH3" evidence="7">
    <location>
        <begin position="141"/>
        <end position="200"/>
    </location>
</feature>
<evidence type="ECO:0000256" key="4">
    <source>
        <dbReference type="ARBA" id="ARBA00040640"/>
    </source>
</evidence>
<evidence type="ECO:0000256" key="1">
    <source>
        <dbReference type="ARBA" id="ARBA00022443"/>
    </source>
</evidence>
<dbReference type="GeneTree" id="ENSGT00940000155694"/>
<keyword evidence="9" id="KW-1185">Reference proteome</keyword>
<dbReference type="Pfam" id="PF14604">
    <property type="entry name" value="SH3_9"/>
    <property type="match status" value="1"/>
</dbReference>
<dbReference type="FunFam" id="2.30.30.40:FF:000072">
    <property type="entry name" value="Unconventional Myosin IB"/>
    <property type="match status" value="2"/>
</dbReference>
<dbReference type="CDD" id="cd11816">
    <property type="entry name" value="SH3_Eve1_3"/>
    <property type="match status" value="1"/>
</dbReference>
<protein>
    <recommendedName>
        <fullName evidence="4">Osteoclast-stimulating factor 1</fullName>
    </recommendedName>
</protein>
<evidence type="ECO:0000256" key="3">
    <source>
        <dbReference type="ARBA" id="ARBA00037432"/>
    </source>
</evidence>
<dbReference type="SMART" id="SM00326">
    <property type="entry name" value="SH3"/>
    <property type="match status" value="4"/>
</dbReference>
<dbReference type="PROSITE" id="PS50002">
    <property type="entry name" value="SH3"/>
    <property type="match status" value="4"/>
</dbReference>
<dbReference type="KEGG" id="pki:111837353"/>
<feature type="domain" description="SH3" evidence="7">
    <location>
        <begin position="235"/>
        <end position="294"/>
    </location>
</feature>
<dbReference type="InterPro" id="IPR001452">
    <property type="entry name" value="SH3_domain"/>
</dbReference>
<evidence type="ECO:0000259" key="7">
    <source>
        <dbReference type="PROSITE" id="PS50002"/>
    </source>
</evidence>
<evidence type="ECO:0000313" key="9">
    <source>
        <dbReference type="Proteomes" id="UP000261540"/>
    </source>
</evidence>
<dbReference type="Gene3D" id="2.30.30.40">
    <property type="entry name" value="SH3 Domains"/>
    <property type="match status" value="4"/>
</dbReference>
<name>A0A3B3TBA0_9TELE</name>
<dbReference type="PANTHER" id="PTHR14167:SF116">
    <property type="entry name" value="CAP, ISOFORM AC"/>
    <property type="match status" value="1"/>
</dbReference>
<dbReference type="InterPro" id="IPR036028">
    <property type="entry name" value="SH3-like_dom_sf"/>
</dbReference>
<keyword evidence="1 5" id="KW-0728">SH3 domain</keyword>
<proteinExistence type="predicted"/>
<dbReference type="Ensembl" id="ENSPKIT00000020600.1">
    <property type="protein sequence ID" value="ENSPKIP00000039591.1"/>
    <property type="gene ID" value="ENSPKIG00000016893.1"/>
</dbReference>
<dbReference type="Proteomes" id="UP000261540">
    <property type="component" value="Unplaced"/>
</dbReference>
<keyword evidence="2" id="KW-0040">ANK repeat</keyword>
<evidence type="ECO:0000256" key="6">
    <source>
        <dbReference type="SAM" id="MobiDB-lite"/>
    </source>
</evidence>
<feature type="domain" description="SH3" evidence="7">
    <location>
        <begin position="303"/>
        <end position="362"/>
    </location>
</feature>
<evidence type="ECO:0000256" key="5">
    <source>
        <dbReference type="PROSITE-ProRule" id="PRU00192"/>
    </source>
</evidence>
<comment type="function">
    <text evidence="3">Induces bone resorption, acting probably through a signaling cascade which results in the secretion of factor(s) enhancing osteoclast formation and activity.</text>
</comment>
<reference evidence="8" key="1">
    <citation type="submission" date="2025-08" db="UniProtKB">
        <authorList>
            <consortium name="Ensembl"/>
        </authorList>
    </citation>
    <scope>IDENTIFICATION</scope>
</reference>
<feature type="domain" description="SH3" evidence="7">
    <location>
        <begin position="65"/>
        <end position="124"/>
    </location>
</feature>
<organism evidence="8 9">
    <name type="scientific">Paramormyrops kingsleyae</name>
    <dbReference type="NCBI Taxonomy" id="1676925"/>
    <lineage>
        <taxon>Eukaryota</taxon>
        <taxon>Metazoa</taxon>
        <taxon>Chordata</taxon>
        <taxon>Craniata</taxon>
        <taxon>Vertebrata</taxon>
        <taxon>Euteleostomi</taxon>
        <taxon>Actinopterygii</taxon>
        <taxon>Neopterygii</taxon>
        <taxon>Teleostei</taxon>
        <taxon>Osteoglossocephala</taxon>
        <taxon>Osteoglossomorpha</taxon>
        <taxon>Osteoglossiformes</taxon>
        <taxon>Mormyridae</taxon>
        <taxon>Paramormyrops</taxon>
    </lineage>
</organism>
<dbReference type="OrthoDB" id="27823at2759"/>
<dbReference type="PANTHER" id="PTHR14167">
    <property type="entry name" value="SH3 DOMAIN-CONTAINING"/>
    <property type="match status" value="1"/>
</dbReference>